<dbReference type="SUPFAM" id="SSF47413">
    <property type="entry name" value="lambda repressor-like DNA-binding domains"/>
    <property type="match status" value="1"/>
</dbReference>
<gene>
    <name evidence="3" type="ORF">DX130_17445</name>
</gene>
<dbReference type="OrthoDB" id="5346389at2"/>
<feature type="compositionally biased region" description="Basic and acidic residues" evidence="1">
    <location>
        <begin position="277"/>
        <end position="294"/>
    </location>
</feature>
<dbReference type="AlphaFoldDB" id="A0A371PEH6"/>
<dbReference type="CDD" id="cd00093">
    <property type="entry name" value="HTH_XRE"/>
    <property type="match status" value="1"/>
</dbReference>
<protein>
    <submittedName>
        <fullName evidence="3">XRE family transcriptional regulator</fullName>
    </submittedName>
</protein>
<organism evidence="3 4">
    <name type="scientific">Paenibacillus paeoniae</name>
    <dbReference type="NCBI Taxonomy" id="2292705"/>
    <lineage>
        <taxon>Bacteria</taxon>
        <taxon>Bacillati</taxon>
        <taxon>Bacillota</taxon>
        <taxon>Bacilli</taxon>
        <taxon>Bacillales</taxon>
        <taxon>Paenibacillaceae</taxon>
        <taxon>Paenibacillus</taxon>
    </lineage>
</organism>
<dbReference type="InterPro" id="IPR041413">
    <property type="entry name" value="MLTR_LBD"/>
</dbReference>
<dbReference type="PANTHER" id="PTHR35010">
    <property type="entry name" value="BLL4672 PROTEIN-RELATED"/>
    <property type="match status" value="1"/>
</dbReference>
<dbReference type="InterPro" id="IPR001387">
    <property type="entry name" value="Cro/C1-type_HTH"/>
</dbReference>
<feature type="region of interest" description="Disordered" evidence="1">
    <location>
        <begin position="264"/>
        <end position="294"/>
    </location>
</feature>
<dbReference type="RefSeq" id="WP_116047559.1">
    <property type="nucleotide sequence ID" value="NZ_QUBQ01000003.1"/>
</dbReference>
<comment type="caution">
    <text evidence="3">The sequence shown here is derived from an EMBL/GenBank/DDBJ whole genome shotgun (WGS) entry which is preliminary data.</text>
</comment>
<dbReference type="SMART" id="SM00530">
    <property type="entry name" value="HTH_XRE"/>
    <property type="match status" value="1"/>
</dbReference>
<dbReference type="Gene3D" id="1.10.260.40">
    <property type="entry name" value="lambda repressor-like DNA-binding domains"/>
    <property type="match status" value="1"/>
</dbReference>
<dbReference type="EMBL" id="QUBQ01000003">
    <property type="protein sequence ID" value="REK74315.1"/>
    <property type="molecule type" value="Genomic_DNA"/>
</dbReference>
<keyword evidence="4" id="KW-1185">Reference proteome</keyword>
<sequence>MNSEARLHALSEFLKTKRAMLRPESFGMIAGSRRRTPGLRREEVAQLADVSLTWYTWLEQGRDIRVSPSVLNSVAKALQLNEDERKYMLTLALESDNEQPEPDIASPAVPSSLKYIIDELRHCPVIVSDRRCGIVGWNDAAAYVFLDFAEVPINERNMVKLLFARKELRRLAANWEQFAGGFLAMFRSYYGQYVKDEWYEQFISEMKAGYPDFTRLWEHSGVSYAPEVSLEFRHAQAGKMLFHLTSMQAQGSSELRCSIYTPAPGSATESKLRQRLARKESYGSHDQQHDPGEQ</sequence>
<evidence type="ECO:0000259" key="2">
    <source>
        <dbReference type="SMART" id="SM00530"/>
    </source>
</evidence>
<evidence type="ECO:0000313" key="4">
    <source>
        <dbReference type="Proteomes" id="UP000261905"/>
    </source>
</evidence>
<evidence type="ECO:0000313" key="3">
    <source>
        <dbReference type="EMBL" id="REK74315.1"/>
    </source>
</evidence>
<proteinExistence type="predicted"/>
<name>A0A371PEH6_9BACL</name>
<dbReference type="Pfam" id="PF17765">
    <property type="entry name" value="MLTR_LBD"/>
    <property type="match status" value="1"/>
</dbReference>
<dbReference type="InterPro" id="IPR010982">
    <property type="entry name" value="Lambda_DNA-bd_dom_sf"/>
</dbReference>
<dbReference type="GO" id="GO:0003677">
    <property type="term" value="F:DNA binding"/>
    <property type="evidence" value="ECO:0007669"/>
    <property type="project" value="InterPro"/>
</dbReference>
<dbReference type="Proteomes" id="UP000261905">
    <property type="component" value="Unassembled WGS sequence"/>
</dbReference>
<evidence type="ECO:0000256" key="1">
    <source>
        <dbReference type="SAM" id="MobiDB-lite"/>
    </source>
</evidence>
<feature type="domain" description="HTH cro/C1-type" evidence="2">
    <location>
        <begin position="13"/>
        <end position="85"/>
    </location>
</feature>
<dbReference type="Pfam" id="PF13560">
    <property type="entry name" value="HTH_31"/>
    <property type="match status" value="1"/>
</dbReference>
<accession>A0A371PEH6</accession>
<dbReference type="Gene3D" id="3.30.450.180">
    <property type="match status" value="1"/>
</dbReference>
<reference evidence="3 4" key="1">
    <citation type="submission" date="2018-08" db="EMBL/GenBank/DDBJ databases">
        <title>Paenibacillus sp. M4BSY-1, whole genome shotgun sequence.</title>
        <authorList>
            <person name="Tuo L."/>
        </authorList>
    </citation>
    <scope>NUCLEOTIDE SEQUENCE [LARGE SCALE GENOMIC DNA]</scope>
    <source>
        <strain evidence="3 4">M4BSY-1</strain>
    </source>
</reference>